<comment type="caution">
    <text evidence="2">The sequence shown here is derived from an EMBL/GenBank/DDBJ whole genome shotgun (WGS) entry which is preliminary data.</text>
</comment>
<gene>
    <name evidence="2" type="ORF">QBC46DRAFT_259875</name>
</gene>
<dbReference type="InterPro" id="IPR001585">
    <property type="entry name" value="TAL/FSA"/>
</dbReference>
<dbReference type="EMBL" id="MU853790">
    <property type="protein sequence ID" value="KAK3940911.1"/>
    <property type="molecule type" value="Genomic_DNA"/>
</dbReference>
<dbReference type="Proteomes" id="UP001303473">
    <property type="component" value="Unassembled WGS sequence"/>
</dbReference>
<reference evidence="3" key="1">
    <citation type="journal article" date="2023" name="Mol. Phylogenet. Evol.">
        <title>Genome-scale phylogeny and comparative genomics of the fungal order Sordariales.</title>
        <authorList>
            <person name="Hensen N."/>
            <person name="Bonometti L."/>
            <person name="Westerberg I."/>
            <person name="Brannstrom I.O."/>
            <person name="Guillou S."/>
            <person name="Cros-Aarteil S."/>
            <person name="Calhoun S."/>
            <person name="Haridas S."/>
            <person name="Kuo A."/>
            <person name="Mondo S."/>
            <person name="Pangilinan J."/>
            <person name="Riley R."/>
            <person name="LaButti K."/>
            <person name="Andreopoulos B."/>
            <person name="Lipzen A."/>
            <person name="Chen C."/>
            <person name="Yan M."/>
            <person name="Daum C."/>
            <person name="Ng V."/>
            <person name="Clum A."/>
            <person name="Steindorff A."/>
            <person name="Ohm R.A."/>
            <person name="Martin F."/>
            <person name="Silar P."/>
            <person name="Natvig D.O."/>
            <person name="Lalanne C."/>
            <person name="Gautier V."/>
            <person name="Ament-Velasquez S.L."/>
            <person name="Kruys A."/>
            <person name="Hutchinson M.I."/>
            <person name="Powell A.J."/>
            <person name="Barry K."/>
            <person name="Miller A.N."/>
            <person name="Grigoriev I.V."/>
            <person name="Debuchy R."/>
            <person name="Gladieux P."/>
            <person name="Hiltunen Thoren M."/>
            <person name="Johannesson H."/>
        </authorList>
    </citation>
    <scope>NUCLEOTIDE SEQUENCE [LARGE SCALE GENOMIC DNA]</scope>
    <source>
        <strain evidence="3">CBS 340.73</strain>
    </source>
</reference>
<dbReference type="GO" id="GO:0005975">
    <property type="term" value="P:carbohydrate metabolic process"/>
    <property type="evidence" value="ECO:0007669"/>
    <property type="project" value="InterPro"/>
</dbReference>
<keyword evidence="1" id="KW-0704">Schiff base</keyword>
<dbReference type="SUPFAM" id="SSF51569">
    <property type="entry name" value="Aldolase"/>
    <property type="match status" value="1"/>
</dbReference>
<dbReference type="InterPro" id="IPR013785">
    <property type="entry name" value="Aldolase_TIM"/>
</dbReference>
<evidence type="ECO:0000313" key="2">
    <source>
        <dbReference type="EMBL" id="KAK3940911.1"/>
    </source>
</evidence>
<dbReference type="GO" id="GO:0004801">
    <property type="term" value="F:transaldolase activity"/>
    <property type="evidence" value="ECO:0007669"/>
    <property type="project" value="TreeGrafter"/>
</dbReference>
<accession>A0AAN6S5S6</accession>
<sequence length="371" mass="41275">MAQITWLDKLKEKVAVDVDWMDPGYIESMQPKIKFTDMTSNQLWVDVELGQPSNAEMIKQVATELKKELGDSDAEKLWLHIYTRAAVLLCKKTIDMISGRVLLQTLPSKAYDVEATLNHARLYDDEFARVGIGRDRYCIKIPSTGPALNAAHALQKLGIQTLGTALFCIPQAVAAAQAGCLYISPYYNENKAHTDRSLWPDVKDPAMEHPNSPRIVQILEMYNRHTPEGWQTSGDVRKNPVMKLASFISPEEVMGAAEMGCKSVTVSHTVLDELASRVYDPSAHPCLQEGDGKRLAKLLEIDPLSPDNKPIPIDEARYKTDYLDDANNGKPLDDAIAADPEAARRLKFALEMFIGAELKSKEKIEKVLAAL</sequence>
<dbReference type="PANTHER" id="PTHR10683">
    <property type="entry name" value="TRANSALDOLASE"/>
    <property type="match status" value="1"/>
</dbReference>
<dbReference type="Pfam" id="PF00923">
    <property type="entry name" value="TAL_FSA"/>
    <property type="match status" value="1"/>
</dbReference>
<evidence type="ECO:0000256" key="1">
    <source>
        <dbReference type="ARBA" id="ARBA00023270"/>
    </source>
</evidence>
<protein>
    <submittedName>
        <fullName evidence="2">Transaldolase</fullName>
    </submittedName>
</protein>
<dbReference type="GO" id="GO:0009052">
    <property type="term" value="P:pentose-phosphate shunt, non-oxidative branch"/>
    <property type="evidence" value="ECO:0007669"/>
    <property type="project" value="TreeGrafter"/>
</dbReference>
<dbReference type="PANTHER" id="PTHR10683:SF39">
    <property type="entry name" value="TRANSALDOLASE"/>
    <property type="match status" value="1"/>
</dbReference>
<dbReference type="Gene3D" id="3.20.20.70">
    <property type="entry name" value="Aldolase class I"/>
    <property type="match status" value="1"/>
</dbReference>
<proteinExistence type="predicted"/>
<name>A0AAN6S5S6_9PEZI</name>
<dbReference type="AlphaFoldDB" id="A0AAN6S5S6"/>
<evidence type="ECO:0000313" key="3">
    <source>
        <dbReference type="Proteomes" id="UP001303473"/>
    </source>
</evidence>
<keyword evidence="3" id="KW-1185">Reference proteome</keyword>
<organism evidence="2 3">
    <name type="scientific">Diplogelasinospora grovesii</name>
    <dbReference type="NCBI Taxonomy" id="303347"/>
    <lineage>
        <taxon>Eukaryota</taxon>
        <taxon>Fungi</taxon>
        <taxon>Dikarya</taxon>
        <taxon>Ascomycota</taxon>
        <taxon>Pezizomycotina</taxon>
        <taxon>Sordariomycetes</taxon>
        <taxon>Sordariomycetidae</taxon>
        <taxon>Sordariales</taxon>
        <taxon>Diplogelasinosporaceae</taxon>
        <taxon>Diplogelasinospora</taxon>
    </lineage>
</organism>